<dbReference type="Proteomes" id="UP001576780">
    <property type="component" value="Unassembled WGS sequence"/>
</dbReference>
<dbReference type="InterPro" id="IPR036890">
    <property type="entry name" value="HATPase_C_sf"/>
</dbReference>
<dbReference type="PROSITE" id="PS50109">
    <property type="entry name" value="HIS_KIN"/>
    <property type="match status" value="1"/>
</dbReference>
<dbReference type="RefSeq" id="WP_413281269.1">
    <property type="nucleotide sequence ID" value="NZ_JBHFNT010000288.1"/>
</dbReference>
<feature type="domain" description="Histidine kinase" evidence="2">
    <location>
        <begin position="186"/>
        <end position="466"/>
    </location>
</feature>
<dbReference type="EMBL" id="JBHFNT010000288">
    <property type="protein sequence ID" value="MFB2838981.1"/>
    <property type="molecule type" value="Genomic_DNA"/>
</dbReference>
<dbReference type="PANTHER" id="PTHR43065:SF50">
    <property type="entry name" value="HISTIDINE KINASE"/>
    <property type="match status" value="1"/>
</dbReference>
<dbReference type="Gene3D" id="1.10.287.130">
    <property type="match status" value="1"/>
</dbReference>
<dbReference type="Gene3D" id="3.30.565.10">
    <property type="entry name" value="Histidine kinase-like ATPase, C-terminal domain"/>
    <property type="match status" value="1"/>
</dbReference>
<evidence type="ECO:0000259" key="2">
    <source>
        <dbReference type="PROSITE" id="PS50109"/>
    </source>
</evidence>
<gene>
    <name evidence="3" type="ORF">ACE1CA_31205</name>
</gene>
<name>A0ABV4WWD4_9CYAN</name>
<evidence type="ECO:0000256" key="1">
    <source>
        <dbReference type="ARBA" id="ARBA00022777"/>
    </source>
</evidence>
<dbReference type="InterPro" id="IPR005467">
    <property type="entry name" value="His_kinase_dom"/>
</dbReference>
<keyword evidence="4" id="KW-1185">Reference proteome</keyword>
<proteinExistence type="predicted"/>
<dbReference type="Pfam" id="PF02518">
    <property type="entry name" value="HATPase_c"/>
    <property type="match status" value="1"/>
</dbReference>
<protein>
    <submittedName>
        <fullName evidence="3">Sensor histidine kinase</fullName>
    </submittedName>
</protein>
<evidence type="ECO:0000313" key="3">
    <source>
        <dbReference type="EMBL" id="MFB2838981.1"/>
    </source>
</evidence>
<dbReference type="InterPro" id="IPR003594">
    <property type="entry name" value="HATPase_dom"/>
</dbReference>
<reference evidence="3 4" key="1">
    <citation type="submission" date="2024-09" db="EMBL/GenBank/DDBJ databases">
        <title>Floridaenema gen nov. (Aerosakkonemataceae, Aerosakkonematales ord. nov., Cyanobacteria) from benthic tropical and subtropical fresh waters, with the description of four new species.</title>
        <authorList>
            <person name="Moretto J.A."/>
            <person name="Berthold D.E."/>
            <person name="Lefler F.W."/>
            <person name="Huang I.-S."/>
            <person name="Laughinghouse H. IV."/>
        </authorList>
    </citation>
    <scope>NUCLEOTIDE SEQUENCE [LARGE SCALE GENOMIC DNA]</scope>
    <source>
        <strain evidence="3 4">BLCC-F167</strain>
    </source>
</reference>
<sequence>MSKKFISSPYLSEADNQDLSIDSTLSTLPLYSFAADVNCFPAEVVEVLEKHSKLPGVILLDRGKFVGMISRLRLLECLVLTAKQDLLFKKTLQFIYNYARTDVLILPETMPILAAAQMALRRSSELLGEPIVVQSETQDYKLLDIHELNIAHWQIRGIETQVRYERTQVQLIQSEKMANLGRLVDGVAHEILDPVGFIWGNLSHISTYTESLLQLISAHEEFLPKVPEKILELKDEIEFDFLKQDLPRAIKSVKGGAERLKKLVSSLQNFCHIDEVYPKPADLHAMLDSIILLFQSRLKSEIGIFKQYGNLPPITCFAGQLNQVFMNILSDAVDNLLNQAAYQEFTKELRGDRQRFFPHKPCIVIKTTVDSPEPASNPESLGSRWVSIIIADNGPSLSPSALKQILDSFSVEKRAEKETSLAVSYQIITAKHGGKLLVRSANSKDNLNSELFSDTGREFEILLPLV</sequence>
<keyword evidence="1 3" id="KW-0418">Kinase</keyword>
<dbReference type="SUPFAM" id="SSF55874">
    <property type="entry name" value="ATPase domain of HSP90 chaperone/DNA topoisomerase II/histidine kinase"/>
    <property type="match status" value="1"/>
</dbReference>
<accession>A0ABV4WWD4</accession>
<evidence type="ECO:0000313" key="4">
    <source>
        <dbReference type="Proteomes" id="UP001576780"/>
    </source>
</evidence>
<keyword evidence="1 3" id="KW-0808">Transferase</keyword>
<organism evidence="3 4">
    <name type="scientific">Floridaenema evergladense BLCC-F167</name>
    <dbReference type="NCBI Taxonomy" id="3153639"/>
    <lineage>
        <taxon>Bacteria</taxon>
        <taxon>Bacillati</taxon>
        <taxon>Cyanobacteriota</taxon>
        <taxon>Cyanophyceae</taxon>
        <taxon>Oscillatoriophycideae</taxon>
        <taxon>Aerosakkonematales</taxon>
        <taxon>Aerosakkonemataceae</taxon>
        <taxon>Floridanema</taxon>
        <taxon>Floridanema evergladense</taxon>
    </lineage>
</organism>
<comment type="caution">
    <text evidence="3">The sequence shown here is derived from an EMBL/GenBank/DDBJ whole genome shotgun (WGS) entry which is preliminary data.</text>
</comment>
<dbReference type="GO" id="GO:0016301">
    <property type="term" value="F:kinase activity"/>
    <property type="evidence" value="ECO:0007669"/>
    <property type="project" value="UniProtKB-KW"/>
</dbReference>
<dbReference type="PANTHER" id="PTHR43065">
    <property type="entry name" value="SENSOR HISTIDINE KINASE"/>
    <property type="match status" value="1"/>
</dbReference>